<dbReference type="AlphaFoldDB" id="A0AAV9US06"/>
<protein>
    <recommendedName>
        <fullName evidence="1">F-box domain-containing protein</fullName>
    </recommendedName>
</protein>
<reference evidence="2 3" key="1">
    <citation type="submission" date="2019-10" db="EMBL/GenBank/DDBJ databases">
        <authorList>
            <person name="Palmer J.M."/>
        </authorList>
    </citation>
    <scope>NUCLEOTIDE SEQUENCE [LARGE SCALE GENOMIC DNA]</scope>
    <source>
        <strain evidence="2 3">TWF696</strain>
    </source>
</reference>
<feature type="domain" description="F-box" evidence="1">
    <location>
        <begin position="71"/>
        <end position="118"/>
    </location>
</feature>
<gene>
    <name evidence="2" type="ORF">TWF696_006655</name>
</gene>
<sequence length="505" mass="57085">MEFAGSSNRMLGAKRVSSKACTALFVGLFGHRELDARPGISIQIFYEAETCGISQMDTHSSPAECGGLPLLDRILFMPSPILDVIQAQLSIEDIVNLTRVCRTWRRYLIPDDATKQPLSGADLDARWHPLLRTVAVTHMSPKDQKFLYRREQSQNEIIIWCDEEYIACHFFPLRWLQGVFGQDYAAAITRIYLDGTIISIDPDSHPYSLAWISDCPNLMLLSLRWCTRLDLADVIQFFLNPQLLRKQTGYHEATDEVLTKLRTLLVWGTRGTVDPWRGINFRKADCSSLMEKYDTDIAWCVEPCHSDSCRPSSLSPESRYRSLINVKKRRPQCGICLQSEPSKCTRCELKNTCEECQGYVCNKCLIMENAEDHADLDIVTESSGPGFPTMLQYDCYDNNVCRRANNRKHYFHPSCAPRPFTPQGKYNPRLCNSRYQCKSLLCEVNPKDSGLCCGVGVLCFGIRSMACRGCGSRLSTWCGKCTAKDLNAQAGYDESFDNGAANGFY</sequence>
<comment type="caution">
    <text evidence="2">The sequence shown here is derived from an EMBL/GenBank/DDBJ whole genome shotgun (WGS) entry which is preliminary data.</text>
</comment>
<evidence type="ECO:0000313" key="2">
    <source>
        <dbReference type="EMBL" id="KAK6346530.1"/>
    </source>
</evidence>
<dbReference type="Proteomes" id="UP001375240">
    <property type="component" value="Unassembled WGS sequence"/>
</dbReference>
<accession>A0AAV9US06</accession>
<evidence type="ECO:0000259" key="1">
    <source>
        <dbReference type="PROSITE" id="PS50181"/>
    </source>
</evidence>
<evidence type="ECO:0000313" key="3">
    <source>
        <dbReference type="Proteomes" id="UP001375240"/>
    </source>
</evidence>
<dbReference type="PROSITE" id="PS50181">
    <property type="entry name" value="FBOX"/>
    <property type="match status" value="1"/>
</dbReference>
<proteinExistence type="predicted"/>
<name>A0AAV9US06_9PEZI</name>
<dbReference type="InterPro" id="IPR036047">
    <property type="entry name" value="F-box-like_dom_sf"/>
</dbReference>
<dbReference type="EMBL" id="JAVHNQ010000005">
    <property type="protein sequence ID" value="KAK6346530.1"/>
    <property type="molecule type" value="Genomic_DNA"/>
</dbReference>
<organism evidence="2 3">
    <name type="scientific">Orbilia brochopaga</name>
    <dbReference type="NCBI Taxonomy" id="3140254"/>
    <lineage>
        <taxon>Eukaryota</taxon>
        <taxon>Fungi</taxon>
        <taxon>Dikarya</taxon>
        <taxon>Ascomycota</taxon>
        <taxon>Pezizomycotina</taxon>
        <taxon>Orbiliomycetes</taxon>
        <taxon>Orbiliales</taxon>
        <taxon>Orbiliaceae</taxon>
        <taxon>Orbilia</taxon>
    </lineage>
</organism>
<dbReference type="SUPFAM" id="SSF81383">
    <property type="entry name" value="F-box domain"/>
    <property type="match status" value="1"/>
</dbReference>
<keyword evidence="3" id="KW-1185">Reference proteome</keyword>
<dbReference type="InterPro" id="IPR001810">
    <property type="entry name" value="F-box_dom"/>
</dbReference>